<feature type="domain" description="D-isomer specific 2-hydroxyacid dehydrogenase catalytic" evidence="5">
    <location>
        <begin position="18"/>
        <end position="317"/>
    </location>
</feature>
<dbReference type="InterPro" id="IPR036291">
    <property type="entry name" value="NAD(P)-bd_dom_sf"/>
</dbReference>
<dbReference type="CDD" id="cd12162">
    <property type="entry name" value="2-Hacid_dh_4"/>
    <property type="match status" value="1"/>
</dbReference>
<dbReference type="InterPro" id="IPR050418">
    <property type="entry name" value="D-iso_2-hydroxyacid_DH_PdxB"/>
</dbReference>
<organism evidence="7 8">
    <name type="scientific">Hoylesella marshii DSM 16973 = JCM 13450</name>
    <dbReference type="NCBI Taxonomy" id="862515"/>
    <lineage>
        <taxon>Bacteria</taxon>
        <taxon>Pseudomonadati</taxon>
        <taxon>Bacteroidota</taxon>
        <taxon>Bacteroidia</taxon>
        <taxon>Bacteroidales</taxon>
        <taxon>Prevotellaceae</taxon>
        <taxon>Hoylesella</taxon>
    </lineage>
</organism>
<dbReference type="InterPro" id="IPR006139">
    <property type="entry name" value="D-isomer_2_OHA_DH_cat_dom"/>
</dbReference>
<dbReference type="Gene3D" id="3.40.50.720">
    <property type="entry name" value="NAD(P)-binding Rossmann-like Domain"/>
    <property type="match status" value="2"/>
</dbReference>
<protein>
    <submittedName>
        <fullName evidence="7">4-phosphoerythronate dehydrogenase</fullName>
        <ecNumber evidence="7">1.1.1.290</ecNumber>
    </submittedName>
</protein>
<dbReference type="HOGENOM" id="CLU_019796_1_3_10"/>
<reference evidence="7" key="1">
    <citation type="submission" date="2010-07" db="EMBL/GenBank/DDBJ databases">
        <authorList>
            <person name="Muzny D."/>
            <person name="Qin X."/>
            <person name="Deng J."/>
            <person name="Jiang H."/>
            <person name="Liu Y."/>
            <person name="Qu J."/>
            <person name="Song X.-Z."/>
            <person name="Zhang L."/>
            <person name="Thornton R."/>
            <person name="Coyle M."/>
            <person name="Francisco L."/>
            <person name="Jackson L."/>
            <person name="Javaid M."/>
            <person name="Korchina V."/>
            <person name="Kovar C."/>
            <person name="Mata R."/>
            <person name="Mathew T."/>
            <person name="Ngo R."/>
            <person name="Nguyen L."/>
            <person name="Nguyen N."/>
            <person name="Okwuonu G."/>
            <person name="Ongeri F."/>
            <person name="Pham C."/>
            <person name="Simmons D."/>
            <person name="Wilczek-Boney K."/>
            <person name="Hale W."/>
            <person name="Jakkamsetti A."/>
            <person name="Pham P."/>
            <person name="Ruth R."/>
            <person name="San Lucas F."/>
            <person name="Warren J."/>
            <person name="Zhang J."/>
            <person name="Zhao Z."/>
            <person name="Zhou C."/>
            <person name="Zhu D."/>
            <person name="Lee S."/>
            <person name="Bess C."/>
            <person name="Blankenburg K."/>
            <person name="Forbes L."/>
            <person name="Fu Q."/>
            <person name="Gubbala S."/>
            <person name="Hirani K."/>
            <person name="Jayaseelan J.C."/>
            <person name="Lara F."/>
            <person name="Munidasa M."/>
            <person name="Palculict T."/>
            <person name="Patil S."/>
            <person name="Pu L.-L."/>
            <person name="Saada N."/>
            <person name="Tang L."/>
            <person name="Weissenberger G."/>
            <person name="Zhu Y."/>
            <person name="Hemphill L."/>
            <person name="Shang Y."/>
            <person name="Youmans B."/>
            <person name="Ayvaz T."/>
            <person name="Ross M."/>
            <person name="Santibanez J."/>
            <person name="Aqrawi P."/>
            <person name="Gross S."/>
            <person name="Joshi V."/>
            <person name="Fowler G."/>
            <person name="Nazareth L."/>
            <person name="Reid J."/>
            <person name="Worley K."/>
            <person name="Petrosino J."/>
            <person name="Highlander S."/>
            <person name="Gibbs R."/>
        </authorList>
    </citation>
    <scope>NUCLEOTIDE SEQUENCE [LARGE SCALE GENOMIC DNA]</scope>
    <source>
        <strain evidence="7">DSM 16973</strain>
    </source>
</reference>
<dbReference type="GO" id="GO:0051287">
    <property type="term" value="F:NAD binding"/>
    <property type="evidence" value="ECO:0007669"/>
    <property type="project" value="InterPro"/>
</dbReference>
<comment type="similarity">
    <text evidence="1 4">Belongs to the D-isomer specific 2-hydroxyacid dehydrogenase family.</text>
</comment>
<dbReference type="OrthoDB" id="9777288at2"/>
<dbReference type="STRING" id="862515.HMPREF0658_0040"/>
<evidence type="ECO:0000256" key="4">
    <source>
        <dbReference type="RuleBase" id="RU003719"/>
    </source>
</evidence>
<keyword evidence="8" id="KW-1185">Reference proteome</keyword>
<dbReference type="RefSeq" id="WP_006947648.1">
    <property type="nucleotide sequence ID" value="NZ_BAJI01000044.1"/>
</dbReference>
<evidence type="ECO:0000256" key="3">
    <source>
        <dbReference type="ARBA" id="ARBA00023027"/>
    </source>
</evidence>
<feature type="domain" description="D-isomer specific 2-hydroxyacid dehydrogenase NAD-binding" evidence="6">
    <location>
        <begin position="107"/>
        <end position="286"/>
    </location>
</feature>
<dbReference type="AlphaFoldDB" id="E0NPD9"/>
<dbReference type="EMBL" id="AEEI01000003">
    <property type="protein sequence ID" value="EFM03012.1"/>
    <property type="molecule type" value="Genomic_DNA"/>
</dbReference>
<dbReference type="InterPro" id="IPR029753">
    <property type="entry name" value="D-isomer_DH_CS"/>
</dbReference>
<evidence type="ECO:0000256" key="1">
    <source>
        <dbReference type="ARBA" id="ARBA00005854"/>
    </source>
</evidence>
<dbReference type="EC" id="1.1.1.290" evidence="7"/>
<dbReference type="Pfam" id="PF00389">
    <property type="entry name" value="2-Hacid_dh"/>
    <property type="match status" value="1"/>
</dbReference>
<dbReference type="PROSITE" id="PS00065">
    <property type="entry name" value="D_2_HYDROXYACID_DH_1"/>
    <property type="match status" value="1"/>
</dbReference>
<keyword evidence="3" id="KW-0520">NAD</keyword>
<dbReference type="SUPFAM" id="SSF51735">
    <property type="entry name" value="NAD(P)-binding Rossmann-fold domains"/>
    <property type="match status" value="1"/>
</dbReference>
<dbReference type="PROSITE" id="PS00671">
    <property type="entry name" value="D_2_HYDROXYACID_DH_3"/>
    <property type="match status" value="1"/>
</dbReference>
<dbReference type="InterPro" id="IPR029752">
    <property type="entry name" value="D-isomer_DH_CS1"/>
</dbReference>
<keyword evidence="2 4" id="KW-0560">Oxidoreductase</keyword>
<gene>
    <name evidence="7" type="primary">pdxB</name>
    <name evidence="7" type="ORF">HMPREF0658_0040</name>
</gene>
<accession>E0NPD9</accession>
<evidence type="ECO:0000259" key="5">
    <source>
        <dbReference type="Pfam" id="PF00389"/>
    </source>
</evidence>
<name>E0NPD9_9BACT</name>
<evidence type="ECO:0000313" key="7">
    <source>
        <dbReference type="EMBL" id="EFM03012.1"/>
    </source>
</evidence>
<evidence type="ECO:0000259" key="6">
    <source>
        <dbReference type="Pfam" id="PF02826"/>
    </source>
</evidence>
<proteinExistence type="inferred from homology"/>
<dbReference type="PANTHER" id="PTHR43761:SF1">
    <property type="entry name" value="D-ISOMER SPECIFIC 2-HYDROXYACID DEHYDROGENASE CATALYTIC DOMAIN-CONTAINING PROTEIN-RELATED"/>
    <property type="match status" value="1"/>
</dbReference>
<evidence type="ECO:0000313" key="8">
    <source>
        <dbReference type="Proteomes" id="UP000004394"/>
    </source>
</evidence>
<dbReference type="GO" id="GO:0033711">
    <property type="term" value="F:4-phosphoerythronate dehydrogenase activity"/>
    <property type="evidence" value="ECO:0007669"/>
    <property type="project" value="UniProtKB-EC"/>
</dbReference>
<evidence type="ECO:0000256" key="2">
    <source>
        <dbReference type="ARBA" id="ARBA00023002"/>
    </source>
</evidence>
<dbReference type="PROSITE" id="PS00670">
    <property type="entry name" value="D_2_HYDROXYACID_DH_2"/>
    <property type="match status" value="1"/>
</dbReference>
<comment type="caution">
    <text evidence="7">The sequence shown here is derived from an EMBL/GenBank/DDBJ whole genome shotgun (WGS) entry which is preliminary data.</text>
</comment>
<dbReference type="Pfam" id="PF02826">
    <property type="entry name" value="2-Hacid_dh_C"/>
    <property type="match status" value="1"/>
</dbReference>
<sequence>MKIVVLDGYGANPGDLSWEPMKALGELTVYDRTELKDLQTRAKDADALLTNKVPLRRETIESLPKLKYIGVLATGFNIIDTEAARERGIPVCNIPAYSTDSVAQMVFAHLFAITNRVEHYAALNRKGFWSNNPDFCYWDTPLHEIAGKTMGVVGLGNIGRKVAEIARTFGMDVFAFTSKSSSDLPAGIQKTTMEGLFGISDVISLHCPLTDTTRGFINKDSIKRMKHGAILINTGRGPLVNEADVAEALKTGELGAYGTDVMSKEPPAADNPLLTAPNAYITPHIAWATYEARVRLMDIAVANVRAFTEGQPQNVVNP</sequence>
<dbReference type="SUPFAM" id="SSF52283">
    <property type="entry name" value="Formate/glycerate dehydrogenase catalytic domain-like"/>
    <property type="match status" value="1"/>
</dbReference>
<dbReference type="eggNOG" id="COG1052">
    <property type="taxonomic scope" value="Bacteria"/>
</dbReference>
<dbReference type="InterPro" id="IPR006140">
    <property type="entry name" value="D-isomer_DH_NAD-bd"/>
</dbReference>
<dbReference type="Proteomes" id="UP000004394">
    <property type="component" value="Unassembled WGS sequence"/>
</dbReference>
<dbReference type="PANTHER" id="PTHR43761">
    <property type="entry name" value="D-ISOMER SPECIFIC 2-HYDROXYACID DEHYDROGENASE FAMILY PROTEIN (AFU_ORTHOLOGUE AFUA_1G13630)"/>
    <property type="match status" value="1"/>
</dbReference>